<dbReference type="Gene3D" id="2.40.128.30">
    <property type="entry name" value="Avidin-like"/>
    <property type="match status" value="1"/>
</dbReference>
<keyword evidence="4" id="KW-0732">Signal</keyword>
<comment type="subcellular location">
    <subcellularLocation>
        <location evidence="1">Secreted</location>
    </subcellularLocation>
</comment>
<accession>A0AA35RR09</accession>
<dbReference type="PROSITE" id="PS51326">
    <property type="entry name" value="AVIDIN_2"/>
    <property type="match status" value="1"/>
</dbReference>
<dbReference type="InterPro" id="IPR036896">
    <property type="entry name" value="Avidin-like_sf"/>
</dbReference>
<name>A0AA35RR09_GEOBA</name>
<dbReference type="InterPro" id="IPR051764">
    <property type="entry name" value="Avidin/Streptavidin-rel"/>
</dbReference>
<keyword evidence="3" id="KW-0964">Secreted</keyword>
<evidence type="ECO:0000256" key="1">
    <source>
        <dbReference type="ARBA" id="ARBA00004613"/>
    </source>
</evidence>
<sequence>MALTIKKLVCSKLFQGARLCGRAGSTKGFLVLRSHHGKAEGCELQIAEGQTWHNELGSKMVVTSADPATGVFGGIYNSKVGDAEKWYVLTGRQDIDGDTVGWTVNWNNAYNNAHSVTTWSGQQQLRCSDPVILTTWLLTRQTSPENDWESTQIGSDQFFLYDPSPEAKEKAKFHCRNSHPKDA</sequence>
<dbReference type="Pfam" id="PF01382">
    <property type="entry name" value="Avidin"/>
    <property type="match status" value="1"/>
</dbReference>
<organism evidence="6 7">
    <name type="scientific">Geodia barretti</name>
    <name type="common">Barrett's horny sponge</name>
    <dbReference type="NCBI Taxonomy" id="519541"/>
    <lineage>
        <taxon>Eukaryota</taxon>
        <taxon>Metazoa</taxon>
        <taxon>Porifera</taxon>
        <taxon>Demospongiae</taxon>
        <taxon>Heteroscleromorpha</taxon>
        <taxon>Tetractinellida</taxon>
        <taxon>Astrophorina</taxon>
        <taxon>Geodiidae</taxon>
        <taxon>Geodia</taxon>
    </lineage>
</organism>
<dbReference type="GO" id="GO:0009374">
    <property type="term" value="F:biotin binding"/>
    <property type="evidence" value="ECO:0007669"/>
    <property type="project" value="InterPro"/>
</dbReference>
<evidence type="ECO:0000313" key="6">
    <source>
        <dbReference type="EMBL" id="CAI8016125.1"/>
    </source>
</evidence>
<protein>
    <submittedName>
        <fullName evidence="6">Streptavidin-V2</fullName>
    </submittedName>
</protein>
<reference evidence="6" key="1">
    <citation type="submission" date="2023-03" db="EMBL/GenBank/DDBJ databases">
        <authorList>
            <person name="Steffen K."/>
            <person name="Cardenas P."/>
        </authorList>
    </citation>
    <scope>NUCLEOTIDE SEQUENCE</scope>
</reference>
<dbReference type="InterPro" id="IPR005468">
    <property type="entry name" value="Avidin/str"/>
</dbReference>
<evidence type="ECO:0000256" key="5">
    <source>
        <dbReference type="ARBA" id="ARBA00023267"/>
    </source>
</evidence>
<dbReference type="PANTHER" id="PTHR34399">
    <property type="entry name" value="AVIDIN-RELATED"/>
    <property type="match status" value="1"/>
</dbReference>
<proteinExistence type="inferred from homology"/>
<dbReference type="InterPro" id="IPR005469">
    <property type="entry name" value="Avidin"/>
</dbReference>
<comment type="caution">
    <text evidence="6">The sequence shown here is derived from an EMBL/GenBank/DDBJ whole genome shotgun (WGS) entry which is preliminary data.</text>
</comment>
<gene>
    <name evidence="6" type="ORF">GBAR_LOCUS9916</name>
</gene>
<evidence type="ECO:0000256" key="3">
    <source>
        <dbReference type="ARBA" id="ARBA00022525"/>
    </source>
</evidence>
<dbReference type="Proteomes" id="UP001174909">
    <property type="component" value="Unassembled WGS sequence"/>
</dbReference>
<keyword evidence="7" id="KW-1185">Reference proteome</keyword>
<dbReference type="GO" id="GO:0005576">
    <property type="term" value="C:extracellular region"/>
    <property type="evidence" value="ECO:0007669"/>
    <property type="project" value="UniProtKB-SubCell"/>
</dbReference>
<dbReference type="EMBL" id="CASHTH010001497">
    <property type="protein sequence ID" value="CAI8016125.1"/>
    <property type="molecule type" value="Genomic_DNA"/>
</dbReference>
<dbReference type="AlphaFoldDB" id="A0AA35RR09"/>
<comment type="similarity">
    <text evidence="2">Belongs to the avidin/streptavidin family.</text>
</comment>
<keyword evidence="5" id="KW-0092">Biotin</keyword>
<dbReference type="SUPFAM" id="SSF50876">
    <property type="entry name" value="Avidin/streptavidin"/>
    <property type="match status" value="1"/>
</dbReference>
<evidence type="ECO:0000256" key="2">
    <source>
        <dbReference type="ARBA" id="ARBA00006297"/>
    </source>
</evidence>
<evidence type="ECO:0000313" key="7">
    <source>
        <dbReference type="Proteomes" id="UP001174909"/>
    </source>
</evidence>
<evidence type="ECO:0000256" key="4">
    <source>
        <dbReference type="ARBA" id="ARBA00022729"/>
    </source>
</evidence>
<dbReference type="PRINTS" id="PR00709">
    <property type="entry name" value="AVIDIN"/>
</dbReference>